<evidence type="ECO:0000259" key="1">
    <source>
        <dbReference type="PROSITE" id="PS51736"/>
    </source>
</evidence>
<name>M2B443_9BACT</name>
<organism evidence="2 3">
    <name type="scientific">Rhodopirellula europaea 6C</name>
    <dbReference type="NCBI Taxonomy" id="1263867"/>
    <lineage>
        <taxon>Bacteria</taxon>
        <taxon>Pseudomonadati</taxon>
        <taxon>Planctomycetota</taxon>
        <taxon>Planctomycetia</taxon>
        <taxon>Pirellulales</taxon>
        <taxon>Pirellulaceae</taxon>
        <taxon>Rhodopirellula</taxon>
    </lineage>
</organism>
<proteinExistence type="predicted"/>
<reference evidence="2" key="1">
    <citation type="submission" date="2012-11" db="EMBL/GenBank/DDBJ databases">
        <title>Permanent draft genomes of Rhodopirellula europaea strain SH398 and 6C.</title>
        <authorList>
            <person name="Richter M."/>
            <person name="Richter-Heitmann T."/>
            <person name="Frank C."/>
            <person name="Harder J."/>
            <person name="Glockner F.O."/>
        </authorList>
    </citation>
    <scope>NUCLEOTIDE SEQUENCE</scope>
    <source>
        <strain evidence="2">6C</strain>
    </source>
</reference>
<dbReference type="EMBL" id="ANMO01000120">
    <property type="protein sequence ID" value="EMB16493.1"/>
    <property type="molecule type" value="Genomic_DNA"/>
</dbReference>
<keyword evidence="3" id="KW-1185">Reference proteome</keyword>
<evidence type="ECO:0000313" key="3">
    <source>
        <dbReference type="Proteomes" id="UP000011529"/>
    </source>
</evidence>
<protein>
    <submittedName>
        <fullName evidence="2">Protein containing Resolvase</fullName>
    </submittedName>
</protein>
<reference evidence="2" key="2">
    <citation type="journal article" date="2013" name="Mar. Genomics">
        <title>Expression of sulfatases in Rhodopirellula baltica and the diversity of sulfatases in the genus Rhodopirellula.</title>
        <authorList>
            <person name="Wegner C.E."/>
            <person name="Richter-Heitmann T."/>
            <person name="Klindworth A."/>
            <person name="Klockow C."/>
            <person name="Richter M."/>
            <person name="Achstetter T."/>
            <person name="Glockner F.O."/>
            <person name="Harder J."/>
        </authorList>
    </citation>
    <scope>NUCLEOTIDE SEQUENCE [LARGE SCALE GENOMIC DNA]</scope>
    <source>
        <strain evidence="2">6C</strain>
    </source>
</reference>
<evidence type="ECO:0000313" key="2">
    <source>
        <dbReference type="EMBL" id="EMB16493.1"/>
    </source>
</evidence>
<gene>
    <name evidence="2" type="ORF">RE6C_02858</name>
</gene>
<feature type="domain" description="Resolvase/invertase-type recombinase catalytic" evidence="1">
    <location>
        <begin position="1"/>
        <end position="45"/>
    </location>
</feature>
<dbReference type="GO" id="GO:0000150">
    <property type="term" value="F:DNA strand exchange activity"/>
    <property type="evidence" value="ECO:0007669"/>
    <property type="project" value="InterPro"/>
</dbReference>
<dbReference type="InterPro" id="IPR006119">
    <property type="entry name" value="Resolv_N"/>
</dbReference>
<dbReference type="SUPFAM" id="SSF53041">
    <property type="entry name" value="Resolvase-like"/>
    <property type="match status" value="1"/>
</dbReference>
<dbReference type="AlphaFoldDB" id="M2B443"/>
<dbReference type="Proteomes" id="UP000011529">
    <property type="component" value="Unassembled WGS sequence"/>
</dbReference>
<accession>M2B443</accession>
<comment type="caution">
    <text evidence="2">The sequence shown here is derived from an EMBL/GenBank/DDBJ whole genome shotgun (WGS) entry which is preliminary data.</text>
</comment>
<dbReference type="PATRIC" id="fig|1263867.3.peg.3056"/>
<dbReference type="GO" id="GO:0003677">
    <property type="term" value="F:DNA binding"/>
    <property type="evidence" value="ECO:0007669"/>
    <property type="project" value="InterPro"/>
</dbReference>
<sequence>MNDPHYSDTAADRLMTNIVAAASEFQQDLTRERMADMRAAYKRRGKRVAGRVPFGYRIEPAMKQLVLDPAQSIVVRESGRNQRVSKTGKFK</sequence>
<dbReference type="PROSITE" id="PS51736">
    <property type="entry name" value="RECOMBINASES_3"/>
    <property type="match status" value="1"/>
</dbReference>
<dbReference type="Pfam" id="PF00239">
    <property type="entry name" value="Resolvase"/>
    <property type="match status" value="1"/>
</dbReference>
<dbReference type="InterPro" id="IPR036162">
    <property type="entry name" value="Resolvase-like_N_sf"/>
</dbReference>